<feature type="compositionally biased region" description="Polar residues" evidence="1">
    <location>
        <begin position="27"/>
        <end position="36"/>
    </location>
</feature>
<dbReference type="EnsemblMetazoa" id="RPRC002244-RA">
    <property type="protein sequence ID" value="RPRC002244-PA"/>
    <property type="gene ID" value="RPRC002244"/>
</dbReference>
<name>T1HDX2_RHOPR</name>
<organism evidence="2 3">
    <name type="scientific">Rhodnius prolixus</name>
    <name type="common">Triatomid bug</name>
    <dbReference type="NCBI Taxonomy" id="13249"/>
    <lineage>
        <taxon>Eukaryota</taxon>
        <taxon>Metazoa</taxon>
        <taxon>Ecdysozoa</taxon>
        <taxon>Arthropoda</taxon>
        <taxon>Hexapoda</taxon>
        <taxon>Insecta</taxon>
        <taxon>Pterygota</taxon>
        <taxon>Neoptera</taxon>
        <taxon>Paraneoptera</taxon>
        <taxon>Hemiptera</taxon>
        <taxon>Heteroptera</taxon>
        <taxon>Panheteroptera</taxon>
        <taxon>Cimicomorpha</taxon>
        <taxon>Reduviidae</taxon>
        <taxon>Triatominae</taxon>
        <taxon>Rhodnius</taxon>
    </lineage>
</organism>
<sequence>MGIDFINNSSTPSRPLLPSFSSSSSLKAKQTKSVDSSAYVKGDKQQPSPPPPPPPPPPPLSIRTYMPVKDIISGVQYKPYVFRQELISKSFYKIVEIDTQSTRVQG</sequence>
<protein>
    <submittedName>
        <fullName evidence="2">Uncharacterized protein</fullName>
    </submittedName>
</protein>
<reference evidence="2" key="1">
    <citation type="submission" date="2015-05" db="UniProtKB">
        <authorList>
            <consortium name="EnsemblMetazoa"/>
        </authorList>
    </citation>
    <scope>IDENTIFICATION</scope>
</reference>
<feature type="compositionally biased region" description="Pro residues" evidence="1">
    <location>
        <begin position="47"/>
        <end position="60"/>
    </location>
</feature>
<feature type="compositionally biased region" description="Low complexity" evidence="1">
    <location>
        <begin position="9"/>
        <end position="26"/>
    </location>
</feature>
<evidence type="ECO:0000256" key="1">
    <source>
        <dbReference type="SAM" id="MobiDB-lite"/>
    </source>
</evidence>
<dbReference type="HOGENOM" id="CLU_2226418_0_0_1"/>
<keyword evidence="3" id="KW-1185">Reference proteome</keyword>
<dbReference type="AlphaFoldDB" id="T1HDX2"/>
<accession>T1HDX2</accession>
<dbReference type="Proteomes" id="UP000015103">
    <property type="component" value="Unassembled WGS sequence"/>
</dbReference>
<dbReference type="InParanoid" id="T1HDX2"/>
<dbReference type="EMBL" id="ACPB03023326">
    <property type="status" value="NOT_ANNOTATED_CDS"/>
    <property type="molecule type" value="Genomic_DNA"/>
</dbReference>
<feature type="region of interest" description="Disordered" evidence="1">
    <location>
        <begin position="1"/>
        <end position="64"/>
    </location>
</feature>
<evidence type="ECO:0000313" key="3">
    <source>
        <dbReference type="Proteomes" id="UP000015103"/>
    </source>
</evidence>
<dbReference type="VEuPathDB" id="VectorBase:RPRC002244"/>
<evidence type="ECO:0000313" key="2">
    <source>
        <dbReference type="EnsemblMetazoa" id="RPRC002244-PA"/>
    </source>
</evidence>
<proteinExistence type="predicted"/>